<protein>
    <recommendedName>
        <fullName evidence="1">Calcineurin-like phosphoesterase domain-containing protein</fullName>
    </recommendedName>
</protein>
<dbReference type="GO" id="GO:0016787">
    <property type="term" value="F:hydrolase activity"/>
    <property type="evidence" value="ECO:0007669"/>
    <property type="project" value="InterPro"/>
</dbReference>
<comment type="caution">
    <text evidence="2">The sequence shown here is derived from an EMBL/GenBank/DDBJ whole genome shotgun (WGS) entry which is preliminary data.</text>
</comment>
<evidence type="ECO:0000313" key="2">
    <source>
        <dbReference type="EMBL" id="KKN04177.1"/>
    </source>
</evidence>
<feature type="domain" description="Calcineurin-like phosphoesterase" evidence="1">
    <location>
        <begin position="3"/>
        <end position="154"/>
    </location>
</feature>
<dbReference type="SUPFAM" id="SSF56300">
    <property type="entry name" value="Metallo-dependent phosphatases"/>
    <property type="match status" value="1"/>
</dbReference>
<reference evidence="2" key="1">
    <citation type="journal article" date="2015" name="Nature">
        <title>Complex archaea that bridge the gap between prokaryotes and eukaryotes.</title>
        <authorList>
            <person name="Spang A."/>
            <person name="Saw J.H."/>
            <person name="Jorgensen S.L."/>
            <person name="Zaremba-Niedzwiedzka K."/>
            <person name="Martijn J."/>
            <person name="Lind A.E."/>
            <person name="van Eijk R."/>
            <person name="Schleper C."/>
            <person name="Guy L."/>
            <person name="Ettema T.J."/>
        </authorList>
    </citation>
    <scope>NUCLEOTIDE SEQUENCE</scope>
</reference>
<dbReference type="Gene3D" id="3.60.21.10">
    <property type="match status" value="1"/>
</dbReference>
<dbReference type="EMBL" id="LAZR01004949">
    <property type="protein sequence ID" value="KKN04177.1"/>
    <property type="molecule type" value="Genomic_DNA"/>
</dbReference>
<dbReference type="InterPro" id="IPR004843">
    <property type="entry name" value="Calcineurin-like_PHP"/>
</dbReference>
<dbReference type="InterPro" id="IPR029052">
    <property type="entry name" value="Metallo-depent_PP-like"/>
</dbReference>
<dbReference type="Pfam" id="PF00149">
    <property type="entry name" value="Metallophos"/>
    <property type="match status" value="1"/>
</dbReference>
<sequence length="465" mass="53554">MNLRFLAISDTHLGEDTSLLTFPQGRQHLWRTLREVFGEKKEKPEDEYNGKFIIQELILIGDIPDTALSSRSQTITHTNAFIQTLGSVANVEKCIYIPGNHDHTLWTQYRRRKKGKKPFITDSEGDLIVKDSKAQNRPASDHLLSIFCGHPYGSSWRNILADKKNLNKNFNFAIANPLYATVYSGRTYIFTHGTHFKSIVTMRKVVKQVIRYLGLDRLFVKFKVESREDVRKAKNLESLERIVTPFVDSIWNSSKNNPTSIADTLWNLFTMISAKFEERRVIPKKTLLFSYSDLRLGNGEKYKNRIKNLTGDTNKSIELFKEHFLDVMLKHLSNEKGDLLKNNLTFVYGDTHNGGCGVMQKKFKHQEIKIRIYNCGGWVVRSRNHHPACHIFAVDTNGKEYLLDISYTIEEVLGERLIKIAARDAENRTTIIANVLSSILDHIHIPNWLNKIVDKINNIYNSSNN</sequence>
<proteinExistence type="predicted"/>
<name>A0A0F9MXL0_9ZZZZ</name>
<dbReference type="AlphaFoldDB" id="A0A0F9MXL0"/>
<accession>A0A0F9MXL0</accession>
<organism evidence="2">
    <name type="scientific">marine sediment metagenome</name>
    <dbReference type="NCBI Taxonomy" id="412755"/>
    <lineage>
        <taxon>unclassified sequences</taxon>
        <taxon>metagenomes</taxon>
        <taxon>ecological metagenomes</taxon>
    </lineage>
</organism>
<evidence type="ECO:0000259" key="1">
    <source>
        <dbReference type="Pfam" id="PF00149"/>
    </source>
</evidence>
<gene>
    <name evidence="2" type="ORF">LCGC14_1100150</name>
</gene>